<feature type="signal peptide" evidence="3">
    <location>
        <begin position="1"/>
        <end position="24"/>
    </location>
</feature>
<evidence type="ECO:0008006" key="6">
    <source>
        <dbReference type="Google" id="ProtNLM"/>
    </source>
</evidence>
<keyword evidence="2" id="KW-0812">Transmembrane</keyword>
<name>A0ABS7L8V3_9FIRM</name>
<comment type="caution">
    <text evidence="4">The sequence shown here is derived from an EMBL/GenBank/DDBJ whole genome shotgun (WGS) entry which is preliminary data.</text>
</comment>
<evidence type="ECO:0000256" key="1">
    <source>
        <dbReference type="SAM" id="MobiDB-lite"/>
    </source>
</evidence>
<organism evidence="4 5">
    <name type="scientific">Sellimonas caecigallum</name>
    <dbReference type="NCBI Taxonomy" id="2592333"/>
    <lineage>
        <taxon>Bacteria</taxon>
        <taxon>Bacillati</taxon>
        <taxon>Bacillota</taxon>
        <taxon>Clostridia</taxon>
        <taxon>Lachnospirales</taxon>
        <taxon>Lachnospiraceae</taxon>
        <taxon>Sellimonas</taxon>
    </lineage>
</organism>
<sequence length="225" mass="24277">MCKGTMKVIAALVGSMFVGLTAHAAPSPEASTVVGNVPVYAKDADGNEIEGLMITSEIPEQYIEAENQIKSQTGFAEIVEALQLKELIGAKSTDDIVLIDLKDVSVPEHTKFPVTISFEVQGVTEKTRGVILHYNKTQWETVPTTMGEGTMTGVFESLSPVAFVIDRTTVEPSSNDEESTVSKTDGENPKTGETSHIGIIAALLFSGAVVVFMGIQQMRKWKKKQ</sequence>
<keyword evidence="2" id="KW-0472">Membrane</keyword>
<keyword evidence="3" id="KW-0732">Signal</keyword>
<evidence type="ECO:0000256" key="2">
    <source>
        <dbReference type="SAM" id="Phobius"/>
    </source>
</evidence>
<evidence type="ECO:0000256" key="3">
    <source>
        <dbReference type="SAM" id="SignalP"/>
    </source>
</evidence>
<feature type="transmembrane region" description="Helical" evidence="2">
    <location>
        <begin position="197"/>
        <end position="215"/>
    </location>
</feature>
<feature type="region of interest" description="Disordered" evidence="1">
    <location>
        <begin position="169"/>
        <end position="193"/>
    </location>
</feature>
<proteinExistence type="predicted"/>
<dbReference type="RefSeq" id="WP_221919980.1">
    <property type="nucleotide sequence ID" value="NZ_CP173660.1"/>
</dbReference>
<protein>
    <recommendedName>
        <fullName evidence="6">LPXTG-motif cell wall anchor domain-containing protein</fullName>
    </recommendedName>
</protein>
<dbReference type="Proteomes" id="UP000779049">
    <property type="component" value="Unassembled WGS sequence"/>
</dbReference>
<dbReference type="EMBL" id="VIRV01000014">
    <property type="protein sequence ID" value="MBY0759314.1"/>
    <property type="molecule type" value="Genomic_DNA"/>
</dbReference>
<feature type="chain" id="PRO_5047527755" description="LPXTG-motif cell wall anchor domain-containing protein" evidence="3">
    <location>
        <begin position="25"/>
        <end position="225"/>
    </location>
</feature>
<reference evidence="4 5" key="1">
    <citation type="journal article" date="2020" name="New Microbes New Infect">
        <title>Sellimonas caecigallum sp. nov., description and genome sequence of a new member of the Sellimonas genus isolated from the cecum of feral chicken.</title>
        <authorList>
            <person name="Wongkuna S."/>
            <person name="Ghimire S."/>
            <person name="Antony L."/>
            <person name="Chankhamhaengdecha S."/>
            <person name="Janvilisri T."/>
            <person name="Scaria J."/>
        </authorList>
    </citation>
    <scope>NUCLEOTIDE SEQUENCE [LARGE SCALE GENOMIC DNA]</scope>
    <source>
        <strain evidence="4 5">SW451</strain>
    </source>
</reference>
<keyword evidence="5" id="KW-1185">Reference proteome</keyword>
<evidence type="ECO:0000313" key="4">
    <source>
        <dbReference type="EMBL" id="MBY0759314.1"/>
    </source>
</evidence>
<keyword evidence="2" id="KW-1133">Transmembrane helix</keyword>
<gene>
    <name evidence="4" type="ORF">FLB61_09500</name>
</gene>
<evidence type="ECO:0000313" key="5">
    <source>
        <dbReference type="Proteomes" id="UP000779049"/>
    </source>
</evidence>
<accession>A0ABS7L8V3</accession>